<dbReference type="SUPFAM" id="SSF51197">
    <property type="entry name" value="Clavaminate synthase-like"/>
    <property type="match status" value="1"/>
</dbReference>
<feature type="domain" description="Fe2OG dioxygenase" evidence="6">
    <location>
        <begin position="162"/>
        <end position="263"/>
    </location>
</feature>
<reference evidence="7" key="1">
    <citation type="journal article" date="2013" name="Nat. Biotechnol.">
        <title>Draft genome sequence of chickpea (Cicer arietinum) provides a resource for trait improvement.</title>
        <authorList>
            <person name="Varshney R.K."/>
            <person name="Song C."/>
            <person name="Saxena R.K."/>
            <person name="Azam S."/>
            <person name="Yu S."/>
            <person name="Sharpe A.G."/>
            <person name="Cannon S."/>
            <person name="Baek J."/>
            <person name="Rosen B.D."/>
            <person name="Tar'an B."/>
            <person name="Millan T."/>
            <person name="Zhang X."/>
            <person name="Ramsay L.D."/>
            <person name="Iwata A."/>
            <person name="Wang Y."/>
            <person name="Nelson W."/>
            <person name="Farmer A.D."/>
            <person name="Gaur P.M."/>
            <person name="Soderlund C."/>
            <person name="Penmetsa R.V."/>
            <person name="Xu C."/>
            <person name="Bharti A.K."/>
            <person name="He W."/>
            <person name="Winter P."/>
            <person name="Zhao S."/>
            <person name="Hane J.K."/>
            <person name="Carrasquilla-Garcia N."/>
            <person name="Condie J.A."/>
            <person name="Upadhyaya H.D."/>
            <person name="Luo M.C."/>
            <person name="Thudi M."/>
            <person name="Gowda C.L."/>
            <person name="Singh N.P."/>
            <person name="Lichtenzveig J."/>
            <person name="Gali K.K."/>
            <person name="Rubio J."/>
            <person name="Nadarajan N."/>
            <person name="Dolezel J."/>
            <person name="Bansal K.C."/>
            <person name="Xu X."/>
            <person name="Edwards D."/>
            <person name="Zhang G."/>
            <person name="Kahl G."/>
            <person name="Gil J."/>
            <person name="Singh K.B."/>
            <person name="Datta S.K."/>
            <person name="Jackson S.A."/>
            <person name="Wang J."/>
            <person name="Cook D.R."/>
        </authorList>
    </citation>
    <scope>NUCLEOTIDE SEQUENCE [LARGE SCALE GENOMIC DNA]</scope>
    <source>
        <strain evidence="7">cv. CDC Frontier</strain>
    </source>
</reference>
<keyword evidence="2 5" id="KW-0479">Metal-binding</keyword>
<keyword evidence="5" id="KW-0560">Oxidoreductase</keyword>
<reference evidence="8" key="2">
    <citation type="submission" date="2025-08" db="UniProtKB">
        <authorList>
            <consortium name="RefSeq"/>
        </authorList>
    </citation>
    <scope>IDENTIFICATION</scope>
    <source>
        <tissue evidence="8">Etiolated seedlings</tissue>
    </source>
</reference>
<evidence type="ECO:0000256" key="4">
    <source>
        <dbReference type="ARBA" id="ARBA00023004"/>
    </source>
</evidence>
<evidence type="ECO:0000256" key="5">
    <source>
        <dbReference type="RuleBase" id="RU003682"/>
    </source>
</evidence>
<dbReference type="GeneID" id="101495125"/>
<evidence type="ECO:0000256" key="2">
    <source>
        <dbReference type="ARBA" id="ARBA00022723"/>
    </source>
</evidence>
<dbReference type="Pfam" id="PF14226">
    <property type="entry name" value="DIOX_N"/>
    <property type="match status" value="1"/>
</dbReference>
<dbReference type="InterPro" id="IPR044861">
    <property type="entry name" value="IPNS-like_FE2OG_OXY"/>
</dbReference>
<dbReference type="InterPro" id="IPR026992">
    <property type="entry name" value="DIOX_N"/>
</dbReference>
<evidence type="ECO:0000313" key="7">
    <source>
        <dbReference type="Proteomes" id="UP000087171"/>
    </source>
</evidence>
<dbReference type="Gene3D" id="2.60.120.330">
    <property type="entry name" value="B-lactam Antibiotic, Isopenicillin N Synthase, Chain"/>
    <property type="match status" value="1"/>
</dbReference>
<evidence type="ECO:0000256" key="1">
    <source>
        <dbReference type="ARBA" id="ARBA00008056"/>
    </source>
</evidence>
<name>A0A1S2Y2Q8_CICAR</name>
<dbReference type="KEGG" id="cam:101495125"/>
<dbReference type="AlphaFoldDB" id="A0A1S2Y2Q8"/>
<dbReference type="GO" id="GO:0031418">
    <property type="term" value="F:L-ascorbic acid binding"/>
    <property type="evidence" value="ECO:0007669"/>
    <property type="project" value="UniProtKB-KW"/>
</dbReference>
<proteinExistence type="inferred from homology"/>
<evidence type="ECO:0000313" key="8">
    <source>
        <dbReference type="RefSeq" id="XP_004498445.1"/>
    </source>
</evidence>
<dbReference type="GO" id="GO:0046872">
    <property type="term" value="F:metal ion binding"/>
    <property type="evidence" value="ECO:0007669"/>
    <property type="project" value="UniProtKB-KW"/>
</dbReference>
<dbReference type="eggNOG" id="KOG0143">
    <property type="taxonomic scope" value="Eukaryota"/>
</dbReference>
<dbReference type="OrthoDB" id="288590at2759"/>
<accession>A0A1S2Y2Q8</accession>
<comment type="similarity">
    <text evidence="1 5">Belongs to the iron/ascorbate-dependent oxidoreductase family.</text>
</comment>
<gene>
    <name evidence="8" type="primary">LOC101495125</name>
</gene>
<dbReference type="InterPro" id="IPR005123">
    <property type="entry name" value="Oxoglu/Fe-dep_dioxygenase_dom"/>
</dbReference>
<dbReference type="GO" id="GO:0016491">
    <property type="term" value="F:oxidoreductase activity"/>
    <property type="evidence" value="ECO:0007669"/>
    <property type="project" value="UniProtKB-KW"/>
</dbReference>
<dbReference type="RefSeq" id="XP_004498445.1">
    <property type="nucleotide sequence ID" value="XM_004498388.3"/>
</dbReference>
<keyword evidence="4 5" id="KW-0408">Iron</keyword>
<dbReference type="Pfam" id="PF03171">
    <property type="entry name" value="2OG-FeII_Oxy"/>
    <property type="match status" value="1"/>
</dbReference>
<dbReference type="STRING" id="3827.A0A1S2Y2Q8"/>
<keyword evidence="3" id="KW-0847">Vitamin C</keyword>
<organism evidence="7 8">
    <name type="scientific">Cicer arietinum</name>
    <name type="common">Chickpea</name>
    <name type="synonym">Garbanzo</name>
    <dbReference type="NCBI Taxonomy" id="3827"/>
    <lineage>
        <taxon>Eukaryota</taxon>
        <taxon>Viridiplantae</taxon>
        <taxon>Streptophyta</taxon>
        <taxon>Embryophyta</taxon>
        <taxon>Tracheophyta</taxon>
        <taxon>Spermatophyta</taxon>
        <taxon>Magnoliopsida</taxon>
        <taxon>eudicotyledons</taxon>
        <taxon>Gunneridae</taxon>
        <taxon>Pentapetalae</taxon>
        <taxon>rosids</taxon>
        <taxon>fabids</taxon>
        <taxon>Fabales</taxon>
        <taxon>Fabaceae</taxon>
        <taxon>Papilionoideae</taxon>
        <taxon>50 kb inversion clade</taxon>
        <taxon>NPAAA clade</taxon>
        <taxon>Hologalegina</taxon>
        <taxon>IRL clade</taxon>
        <taxon>Cicereae</taxon>
        <taxon>Cicer</taxon>
    </lineage>
</organism>
<dbReference type="PaxDb" id="3827-XP_004498445.1"/>
<dbReference type="InterPro" id="IPR027443">
    <property type="entry name" value="IPNS-like_sf"/>
</dbReference>
<evidence type="ECO:0000256" key="3">
    <source>
        <dbReference type="ARBA" id="ARBA00022896"/>
    </source>
</evidence>
<dbReference type="Proteomes" id="UP000087171">
    <property type="component" value="Chromosome Ca4"/>
</dbReference>
<sequence length="314" mass="35728">MGDTYLACDEEIPTIDYSLLLCDDNDQRSIALESLRHACEEYGFFYLVNHTIPDDVLKIVLRGISNYFDPITIDERRVYTKKGSSDKIRWNLNANDGENREYLKVIAHPRDHVPSNPISLSKIIEEYNKEMRKIVFGLARAISKNLGFDEKYIEKAFNMKSGFDVMAMNLYPPNSKAKSDIGIPNHTDPGFVVTLVQDVNGGLQILSHKGRWINVYIPPYAILIQLGDHLEILTNGKYKSHVHRVIVNKNKMQRISVVTLHGPSLDKFIVPAKEFVDDENPQNYIGMTYKESLEANGGNEIDVQSSLEQIKLVI</sequence>
<dbReference type="PANTHER" id="PTHR47991">
    <property type="entry name" value="OXOGLUTARATE/IRON-DEPENDENT DIOXYGENASE"/>
    <property type="match status" value="1"/>
</dbReference>
<dbReference type="InterPro" id="IPR050295">
    <property type="entry name" value="Plant_2OG-oxidoreductases"/>
</dbReference>
<dbReference type="PROSITE" id="PS51471">
    <property type="entry name" value="FE2OG_OXY"/>
    <property type="match status" value="1"/>
</dbReference>
<evidence type="ECO:0000259" key="6">
    <source>
        <dbReference type="PROSITE" id="PS51471"/>
    </source>
</evidence>
<protein>
    <submittedName>
        <fullName evidence="8">Protein DMR6-LIKE OXYGENASE 2-like</fullName>
    </submittedName>
</protein>
<keyword evidence="7" id="KW-1185">Reference proteome</keyword>